<name>A0ABD3ER34_9STRA</name>
<protein>
    <recommendedName>
        <fullName evidence="4">RxLR effector protein</fullName>
    </recommendedName>
</protein>
<keyword evidence="1" id="KW-0732">Signal</keyword>
<gene>
    <name evidence="2" type="ORF">V7S43_018115</name>
</gene>
<evidence type="ECO:0000313" key="2">
    <source>
        <dbReference type="EMBL" id="KAL3656908.1"/>
    </source>
</evidence>
<dbReference type="EMBL" id="JBIMZQ010000071">
    <property type="protein sequence ID" value="KAL3656908.1"/>
    <property type="molecule type" value="Genomic_DNA"/>
</dbReference>
<sequence>MNFSQRVLLLVVLLMVASCSWVSGATGPLPIAARYDDFRERMLQQRLTRQAAYEKRERDFFSGERRKRN</sequence>
<accession>A0ABD3ER34</accession>
<feature type="signal peptide" evidence="1">
    <location>
        <begin position="1"/>
        <end position="24"/>
    </location>
</feature>
<evidence type="ECO:0000313" key="3">
    <source>
        <dbReference type="Proteomes" id="UP001632037"/>
    </source>
</evidence>
<evidence type="ECO:0008006" key="4">
    <source>
        <dbReference type="Google" id="ProtNLM"/>
    </source>
</evidence>
<comment type="caution">
    <text evidence="2">The sequence shown here is derived from an EMBL/GenBank/DDBJ whole genome shotgun (WGS) entry which is preliminary data.</text>
</comment>
<proteinExistence type="predicted"/>
<dbReference type="AlphaFoldDB" id="A0ABD3ER34"/>
<evidence type="ECO:0000256" key="1">
    <source>
        <dbReference type="SAM" id="SignalP"/>
    </source>
</evidence>
<organism evidence="2 3">
    <name type="scientific">Phytophthora oleae</name>
    <dbReference type="NCBI Taxonomy" id="2107226"/>
    <lineage>
        <taxon>Eukaryota</taxon>
        <taxon>Sar</taxon>
        <taxon>Stramenopiles</taxon>
        <taxon>Oomycota</taxon>
        <taxon>Peronosporomycetes</taxon>
        <taxon>Peronosporales</taxon>
        <taxon>Peronosporaceae</taxon>
        <taxon>Phytophthora</taxon>
    </lineage>
</organism>
<keyword evidence="3" id="KW-1185">Reference proteome</keyword>
<feature type="chain" id="PRO_5044860685" description="RxLR effector protein" evidence="1">
    <location>
        <begin position="25"/>
        <end position="69"/>
    </location>
</feature>
<dbReference type="PROSITE" id="PS51257">
    <property type="entry name" value="PROKAR_LIPOPROTEIN"/>
    <property type="match status" value="1"/>
</dbReference>
<dbReference type="Proteomes" id="UP001632037">
    <property type="component" value="Unassembled WGS sequence"/>
</dbReference>
<reference evidence="2 3" key="1">
    <citation type="submission" date="2024-09" db="EMBL/GenBank/DDBJ databases">
        <title>Genome sequencing and assembly of Phytophthora oleae, isolate VK10A, causative agent of rot of olive drupes.</title>
        <authorList>
            <person name="Conti Taguali S."/>
            <person name="Riolo M."/>
            <person name="La Spada F."/>
            <person name="Cacciola S.O."/>
            <person name="Dionisio G."/>
        </authorList>
    </citation>
    <scope>NUCLEOTIDE SEQUENCE [LARGE SCALE GENOMIC DNA]</scope>
    <source>
        <strain evidence="2 3">VK10A</strain>
    </source>
</reference>